<keyword evidence="2" id="KW-1185">Reference proteome</keyword>
<sequence length="131" mass="15451">MNKLDLTSKRLLQNLNDNITIVSESNGWINEKYAVLFYLLHTIFVPTSKNSFMIFKSSIAEIENIYLNDVMKIHQPFISICGTPSKPKEIIVFFGCMKFKLFSIYSEIDNIRHSTYTMQFLYYLKPRVNYK</sequence>
<dbReference type="EMBL" id="VUJU01004491">
    <property type="protein sequence ID" value="KAF0754170.1"/>
    <property type="molecule type" value="Genomic_DNA"/>
</dbReference>
<organism evidence="1 2">
    <name type="scientific">Aphis craccivora</name>
    <name type="common">Cowpea aphid</name>
    <dbReference type="NCBI Taxonomy" id="307492"/>
    <lineage>
        <taxon>Eukaryota</taxon>
        <taxon>Metazoa</taxon>
        <taxon>Ecdysozoa</taxon>
        <taxon>Arthropoda</taxon>
        <taxon>Hexapoda</taxon>
        <taxon>Insecta</taxon>
        <taxon>Pterygota</taxon>
        <taxon>Neoptera</taxon>
        <taxon>Paraneoptera</taxon>
        <taxon>Hemiptera</taxon>
        <taxon>Sternorrhyncha</taxon>
        <taxon>Aphidomorpha</taxon>
        <taxon>Aphidoidea</taxon>
        <taxon>Aphididae</taxon>
        <taxon>Aphidini</taxon>
        <taxon>Aphis</taxon>
        <taxon>Aphis</taxon>
    </lineage>
</organism>
<accession>A0A6G0YE01</accession>
<protein>
    <submittedName>
        <fullName evidence="1">Uncharacterized protein</fullName>
    </submittedName>
</protein>
<dbReference type="OrthoDB" id="6776649at2759"/>
<gene>
    <name evidence="1" type="ORF">FWK35_00019549</name>
</gene>
<reference evidence="1 2" key="1">
    <citation type="submission" date="2019-08" db="EMBL/GenBank/DDBJ databases">
        <title>Whole genome of Aphis craccivora.</title>
        <authorList>
            <person name="Voronova N.V."/>
            <person name="Shulinski R.S."/>
            <person name="Bandarenka Y.V."/>
            <person name="Zhorov D.G."/>
            <person name="Warner D."/>
        </authorList>
    </citation>
    <scope>NUCLEOTIDE SEQUENCE [LARGE SCALE GENOMIC DNA]</scope>
    <source>
        <strain evidence="1">180601</strain>
        <tissue evidence="1">Whole Body</tissue>
    </source>
</reference>
<feature type="non-terminal residue" evidence="1">
    <location>
        <position position="131"/>
    </location>
</feature>
<evidence type="ECO:0000313" key="2">
    <source>
        <dbReference type="Proteomes" id="UP000478052"/>
    </source>
</evidence>
<evidence type="ECO:0000313" key="1">
    <source>
        <dbReference type="EMBL" id="KAF0754170.1"/>
    </source>
</evidence>
<dbReference type="Proteomes" id="UP000478052">
    <property type="component" value="Unassembled WGS sequence"/>
</dbReference>
<comment type="caution">
    <text evidence="1">The sequence shown here is derived from an EMBL/GenBank/DDBJ whole genome shotgun (WGS) entry which is preliminary data.</text>
</comment>
<proteinExistence type="predicted"/>
<name>A0A6G0YE01_APHCR</name>
<dbReference type="AlphaFoldDB" id="A0A6G0YE01"/>